<dbReference type="Proteomes" id="UP000219338">
    <property type="component" value="Unassembled WGS sequence"/>
</dbReference>
<evidence type="ECO:0000313" key="1">
    <source>
        <dbReference type="EMBL" id="SJL05249.1"/>
    </source>
</evidence>
<dbReference type="OrthoDB" id="3109335at2759"/>
<proteinExistence type="predicted"/>
<accession>A0A284R974</accession>
<name>A0A284R974_ARMOS</name>
<organism evidence="1 2">
    <name type="scientific">Armillaria ostoyae</name>
    <name type="common">Armillaria root rot fungus</name>
    <dbReference type="NCBI Taxonomy" id="47428"/>
    <lineage>
        <taxon>Eukaryota</taxon>
        <taxon>Fungi</taxon>
        <taxon>Dikarya</taxon>
        <taxon>Basidiomycota</taxon>
        <taxon>Agaricomycotina</taxon>
        <taxon>Agaricomycetes</taxon>
        <taxon>Agaricomycetidae</taxon>
        <taxon>Agaricales</taxon>
        <taxon>Marasmiineae</taxon>
        <taxon>Physalacriaceae</taxon>
        <taxon>Armillaria</taxon>
    </lineage>
</organism>
<sequence>MAKLRRRHKIAQRKKKKESAETRKCKVSGVHTCQWCCIKKARCTFNKGGEDSGTAESPSILELLQDISSRLTHLENKVDAVAGRMEDLVNDYNVDNEVKYPEDFISKSVKAEFEVSRLDRDMALIKVEGLQVLSSELPLSMDDSYEILNKLFWIRSVSAAGLYEKMLVCNKFLWARQDFYNVHGCQVEWQL</sequence>
<keyword evidence="2" id="KW-1185">Reference proteome</keyword>
<dbReference type="AlphaFoldDB" id="A0A284R974"/>
<dbReference type="EMBL" id="FUEG01000006">
    <property type="protein sequence ID" value="SJL05249.1"/>
    <property type="molecule type" value="Genomic_DNA"/>
</dbReference>
<evidence type="ECO:0000313" key="2">
    <source>
        <dbReference type="Proteomes" id="UP000219338"/>
    </source>
</evidence>
<protein>
    <submittedName>
        <fullName evidence="1">Uncharacterized protein</fullName>
    </submittedName>
</protein>
<reference evidence="2" key="1">
    <citation type="journal article" date="2017" name="Nat. Ecol. Evol.">
        <title>Genome expansion and lineage-specific genetic innovations in the forest pathogenic fungi Armillaria.</title>
        <authorList>
            <person name="Sipos G."/>
            <person name="Prasanna A.N."/>
            <person name="Walter M.C."/>
            <person name="O'Connor E."/>
            <person name="Balint B."/>
            <person name="Krizsan K."/>
            <person name="Kiss B."/>
            <person name="Hess J."/>
            <person name="Varga T."/>
            <person name="Slot J."/>
            <person name="Riley R."/>
            <person name="Boka B."/>
            <person name="Rigling D."/>
            <person name="Barry K."/>
            <person name="Lee J."/>
            <person name="Mihaltcheva S."/>
            <person name="LaButti K."/>
            <person name="Lipzen A."/>
            <person name="Waldron R."/>
            <person name="Moloney N.M."/>
            <person name="Sperisen C."/>
            <person name="Kredics L."/>
            <person name="Vagvoelgyi C."/>
            <person name="Patrignani A."/>
            <person name="Fitzpatrick D."/>
            <person name="Nagy I."/>
            <person name="Doyle S."/>
            <person name="Anderson J.B."/>
            <person name="Grigoriev I.V."/>
            <person name="Gueldener U."/>
            <person name="Muensterkoetter M."/>
            <person name="Nagy L.G."/>
        </authorList>
    </citation>
    <scope>NUCLEOTIDE SEQUENCE [LARGE SCALE GENOMIC DNA]</scope>
    <source>
        <strain evidence="2">C18/9</strain>
    </source>
</reference>
<gene>
    <name evidence="1" type="ORF">ARMOST_08615</name>
</gene>